<dbReference type="NCBIfam" id="TIGR00254">
    <property type="entry name" value="GGDEF"/>
    <property type="match status" value="1"/>
</dbReference>
<dbReference type="InterPro" id="IPR050469">
    <property type="entry name" value="Diguanylate_Cyclase"/>
</dbReference>
<accession>A0ABQ3N0Y2</accession>
<dbReference type="SMART" id="SM00267">
    <property type="entry name" value="GGDEF"/>
    <property type="match status" value="1"/>
</dbReference>
<dbReference type="EMBL" id="BNDS01000002">
    <property type="protein sequence ID" value="GHH97312.1"/>
    <property type="molecule type" value="Genomic_DNA"/>
</dbReference>
<dbReference type="InterPro" id="IPR000160">
    <property type="entry name" value="GGDEF_dom"/>
</dbReference>
<dbReference type="InterPro" id="IPR043128">
    <property type="entry name" value="Rev_trsase/Diguanyl_cyclase"/>
</dbReference>
<organism evidence="2 3">
    <name type="scientific">Neobacillus kokaensis</name>
    <dbReference type="NCBI Taxonomy" id="2759023"/>
    <lineage>
        <taxon>Bacteria</taxon>
        <taxon>Bacillati</taxon>
        <taxon>Bacillota</taxon>
        <taxon>Bacilli</taxon>
        <taxon>Bacillales</taxon>
        <taxon>Bacillaceae</taxon>
        <taxon>Neobacillus</taxon>
    </lineage>
</organism>
<name>A0ABQ3N0Y2_9BACI</name>
<comment type="caution">
    <text evidence="2">The sequence shown here is derived from an EMBL/GenBank/DDBJ whole genome shotgun (WGS) entry which is preliminary data.</text>
</comment>
<dbReference type="Gene3D" id="3.30.450.40">
    <property type="match status" value="1"/>
</dbReference>
<dbReference type="PANTHER" id="PTHR45138:SF9">
    <property type="entry name" value="DIGUANYLATE CYCLASE DGCM-RELATED"/>
    <property type="match status" value="1"/>
</dbReference>
<dbReference type="SUPFAM" id="SSF55781">
    <property type="entry name" value="GAF domain-like"/>
    <property type="match status" value="1"/>
</dbReference>
<dbReference type="PANTHER" id="PTHR45138">
    <property type="entry name" value="REGULATORY COMPONENTS OF SENSORY TRANSDUCTION SYSTEM"/>
    <property type="match status" value="1"/>
</dbReference>
<feature type="domain" description="GGDEF" evidence="1">
    <location>
        <begin position="197"/>
        <end position="325"/>
    </location>
</feature>
<proteinExistence type="predicted"/>
<dbReference type="Pfam" id="PF00990">
    <property type="entry name" value="GGDEF"/>
    <property type="match status" value="1"/>
</dbReference>
<dbReference type="InterPro" id="IPR029787">
    <property type="entry name" value="Nucleotide_cyclase"/>
</dbReference>
<reference evidence="2 3" key="1">
    <citation type="journal article" date="2022" name="Int. J. Syst. Evol. Microbiol.">
        <title>Neobacillus kokaensis sp. nov., isolated from soil.</title>
        <authorList>
            <person name="Yuki K."/>
            <person name="Matsubara H."/>
            <person name="Yamaguchi S."/>
        </authorList>
    </citation>
    <scope>NUCLEOTIDE SEQUENCE [LARGE SCALE GENOMIC DNA]</scope>
    <source>
        <strain evidence="2 3">LOB 377</strain>
    </source>
</reference>
<dbReference type="Gene3D" id="3.30.70.270">
    <property type="match status" value="1"/>
</dbReference>
<dbReference type="InterPro" id="IPR029016">
    <property type="entry name" value="GAF-like_dom_sf"/>
</dbReference>
<dbReference type="RefSeq" id="WP_191269996.1">
    <property type="nucleotide sequence ID" value="NZ_BNDS01000002.1"/>
</dbReference>
<dbReference type="Proteomes" id="UP000637074">
    <property type="component" value="Unassembled WGS sequence"/>
</dbReference>
<keyword evidence="3" id="KW-1185">Reference proteome</keyword>
<gene>
    <name evidence="2" type="ORF">AM1BK_08550</name>
</gene>
<evidence type="ECO:0000259" key="1">
    <source>
        <dbReference type="PROSITE" id="PS50887"/>
    </source>
</evidence>
<dbReference type="PROSITE" id="PS50887">
    <property type="entry name" value="GGDEF"/>
    <property type="match status" value="1"/>
</dbReference>
<evidence type="ECO:0000313" key="3">
    <source>
        <dbReference type="Proteomes" id="UP000637074"/>
    </source>
</evidence>
<evidence type="ECO:0000313" key="2">
    <source>
        <dbReference type="EMBL" id="GHH97312.1"/>
    </source>
</evidence>
<dbReference type="SUPFAM" id="SSF55073">
    <property type="entry name" value="Nucleotide cyclase"/>
    <property type="match status" value="1"/>
</dbReference>
<dbReference type="CDD" id="cd01949">
    <property type="entry name" value="GGDEF"/>
    <property type="match status" value="1"/>
</dbReference>
<sequence>MGSLEKDLLSKVKLYKSLFLISEKLHSFMNVEALIGELTTILNETFPNFSYYLHLSSAACSKGDFPIIELEYDSKNIALAQSFASGEVQFEHSSVNLHTTIYAPIKGNKEVYGVLQLVVPDTFALMNIEIEFISTLLESAGNALDNAKIYQESQQLISTLTMLNEAAKTLVITDYLTKLHSRRLLDEKIHRSMKEDEQGSFILIDIDNFKNINDTYGHQIGDEVLVQVANLIKTSIRENDIGARWGGEELAIYLPKVSLEDGAAIAKRLAKKVAEKSKPRITVSCGVSYWQKEIADSYKYLFKRADEALYSAKSTGKNKVVTQKDDSKVS</sequence>
<protein>
    <recommendedName>
        <fullName evidence="1">GGDEF domain-containing protein</fullName>
    </recommendedName>
</protein>